<feature type="domain" description="Sporulation stage II protein D amidase enhancer LytB N-terminal" evidence="2">
    <location>
        <begin position="215"/>
        <end position="304"/>
    </location>
</feature>
<protein>
    <submittedName>
        <fullName evidence="3">SpoIID/LytB domain-containing protein</fullName>
    </submittedName>
</protein>
<reference evidence="3" key="2">
    <citation type="submission" date="2021-04" db="EMBL/GenBank/DDBJ databases">
        <authorList>
            <person name="Gilroy R."/>
        </authorList>
    </citation>
    <scope>NUCLEOTIDE SEQUENCE</scope>
    <source>
        <strain evidence="3">ChiBcec2-3848</strain>
    </source>
</reference>
<reference evidence="3" key="1">
    <citation type="journal article" date="2021" name="PeerJ">
        <title>Extensive microbial diversity within the chicken gut microbiome revealed by metagenomics and culture.</title>
        <authorList>
            <person name="Gilroy R."/>
            <person name="Ravi A."/>
            <person name="Getino M."/>
            <person name="Pursley I."/>
            <person name="Horton D.L."/>
            <person name="Alikhan N.F."/>
            <person name="Baker D."/>
            <person name="Gharbi K."/>
            <person name="Hall N."/>
            <person name="Watson M."/>
            <person name="Adriaenssens E.M."/>
            <person name="Foster-Nyarko E."/>
            <person name="Jarju S."/>
            <person name="Secka A."/>
            <person name="Antonio M."/>
            <person name="Oren A."/>
            <person name="Chaudhuri R.R."/>
            <person name="La Ragione R."/>
            <person name="Hildebrand F."/>
            <person name="Pallen M.J."/>
        </authorList>
    </citation>
    <scope>NUCLEOTIDE SEQUENCE</scope>
    <source>
        <strain evidence="3">ChiBcec2-3848</strain>
    </source>
</reference>
<dbReference type="PANTHER" id="PTHR30032">
    <property type="entry name" value="N-ACETYLMURAMOYL-L-ALANINE AMIDASE-RELATED"/>
    <property type="match status" value="1"/>
</dbReference>
<dbReference type="Proteomes" id="UP000823886">
    <property type="component" value="Unassembled WGS sequence"/>
</dbReference>
<dbReference type="GO" id="GO:0030435">
    <property type="term" value="P:sporulation resulting in formation of a cellular spore"/>
    <property type="evidence" value="ECO:0007669"/>
    <property type="project" value="InterPro"/>
</dbReference>
<dbReference type="Pfam" id="PF08486">
    <property type="entry name" value="SpoIID"/>
    <property type="match status" value="1"/>
</dbReference>
<dbReference type="AlphaFoldDB" id="A0A9D2PNG9"/>
<proteinExistence type="predicted"/>
<comment type="caution">
    <text evidence="3">The sequence shown here is derived from an EMBL/GenBank/DDBJ whole genome shotgun (WGS) entry which is preliminary data.</text>
</comment>
<evidence type="ECO:0000259" key="2">
    <source>
        <dbReference type="Pfam" id="PF08486"/>
    </source>
</evidence>
<organism evidence="3 4">
    <name type="scientific">Candidatus Blautia merdavium</name>
    <dbReference type="NCBI Taxonomy" id="2838494"/>
    <lineage>
        <taxon>Bacteria</taxon>
        <taxon>Bacillati</taxon>
        <taxon>Bacillota</taxon>
        <taxon>Clostridia</taxon>
        <taxon>Lachnospirales</taxon>
        <taxon>Lachnospiraceae</taxon>
        <taxon>Blautia</taxon>
    </lineage>
</organism>
<evidence type="ECO:0000313" key="3">
    <source>
        <dbReference type="EMBL" id="HJC62400.1"/>
    </source>
</evidence>
<dbReference type="PANTHER" id="PTHR30032:SF4">
    <property type="entry name" value="AMIDASE ENHANCER"/>
    <property type="match status" value="1"/>
</dbReference>
<evidence type="ECO:0000256" key="1">
    <source>
        <dbReference type="SAM" id="MobiDB-lite"/>
    </source>
</evidence>
<evidence type="ECO:0000313" key="4">
    <source>
        <dbReference type="Proteomes" id="UP000823886"/>
    </source>
</evidence>
<name>A0A9D2PNG9_9FIRM</name>
<dbReference type="EMBL" id="DWVZ01000026">
    <property type="protein sequence ID" value="HJC62400.1"/>
    <property type="molecule type" value="Genomic_DNA"/>
</dbReference>
<dbReference type="InterPro" id="IPR013486">
    <property type="entry name" value="SpoIID/LytB"/>
</dbReference>
<accession>A0A9D2PNG9</accession>
<dbReference type="InterPro" id="IPR013693">
    <property type="entry name" value="SpoIID/LytB_N"/>
</dbReference>
<dbReference type="GO" id="GO:0030288">
    <property type="term" value="C:outer membrane-bounded periplasmic space"/>
    <property type="evidence" value="ECO:0007669"/>
    <property type="project" value="TreeGrafter"/>
</dbReference>
<dbReference type="InterPro" id="IPR051922">
    <property type="entry name" value="Bact_Sporulation_Assoc"/>
</dbReference>
<sequence length="506" mass="55403">MNWKEKIKWKLLIILLALVGILIVWCAGKAGERKRGAETQRLREQMIKENEWASAGAVYKAQNAEEGTAEDPAQKTQGETADDPAQETQGEVADHPAQEPQEEAQMQTGGEAGEGSSEESTEAAIRVLLMTDGFESYYHQKITLQFQGDYELQGKDSRTVKGGEVLELTPGSKEFQEGSLSLSPTGEENRIIVTSLSRGQGNPAYRGKLTVYEDENGLRMVNELPLEQYLYAVVPSEMPASYSEEALKAQAVCARTYACVQMEGSSLENLGAQVDDSVSYQVYQNSGEAEAASRAVDETKGEILLNHGQPINAYYFSTSHGRTSTDEVWEASVPSAYLQSVECSYDAQEPWYAWEVTVSAQTMLENARKLDSQVQSIQMPQILETGEGGAVLTLQYATDRGEKELHSEYDIRSLLAPRGAAITRQDGSEVQGGTLLPSAYFTLEEQTDEAGNFTGCRIRGGGYGHGVGMSQNGAKGMAESGKNYQEILTYFYKDVEIGNINEVLAD</sequence>
<gene>
    <name evidence="3" type="ORF">H9753_02100</name>
</gene>
<feature type="region of interest" description="Disordered" evidence="1">
    <location>
        <begin position="62"/>
        <end position="121"/>
    </location>
</feature>
<dbReference type="NCBIfam" id="TIGR02669">
    <property type="entry name" value="SpoIID_LytB"/>
    <property type="match status" value="1"/>
</dbReference>